<accession>A0A395N0K1</accession>
<gene>
    <name evidence="1" type="ORF">FIE12Z_2612</name>
</gene>
<dbReference type="Proteomes" id="UP000265631">
    <property type="component" value="Unassembled WGS sequence"/>
</dbReference>
<proteinExistence type="predicted"/>
<dbReference type="PANTHER" id="PTHR14187:SF5">
    <property type="entry name" value="HEAT SHOCK 70 KDA PROTEIN 12A"/>
    <property type="match status" value="1"/>
</dbReference>
<reference evidence="1 2" key="1">
    <citation type="journal article" date="2018" name="PLoS Pathog.">
        <title>Evolution of structural diversity of trichothecenes, a family of toxins produced by plant pathogenic and entomopathogenic fungi.</title>
        <authorList>
            <person name="Proctor R.H."/>
            <person name="McCormick S.P."/>
            <person name="Kim H.S."/>
            <person name="Cardoza R.E."/>
            <person name="Stanley A.M."/>
            <person name="Lindo L."/>
            <person name="Kelly A."/>
            <person name="Brown D.W."/>
            <person name="Lee T."/>
            <person name="Vaughan M.M."/>
            <person name="Alexander N.J."/>
            <person name="Busman M."/>
            <person name="Gutierrez S."/>
        </authorList>
    </citation>
    <scope>NUCLEOTIDE SEQUENCE [LARGE SCALE GENOMIC DNA]</scope>
    <source>
        <strain evidence="1 2">NRRL 13405</strain>
    </source>
</reference>
<dbReference type="InterPro" id="IPR043129">
    <property type="entry name" value="ATPase_NBD"/>
</dbReference>
<feature type="non-terminal residue" evidence="1">
    <location>
        <position position="178"/>
    </location>
</feature>
<sequence>MQQQDLISYVVESTDPFVVKECVRGDGGLCGGVFLDENFLQLIKRKVTPESWGKVSVAEQRKFLNDGWEHGIKPQFSNQNRTWLVDLPDSCGGPTSNRKLKRRKTLDLSSNDILSVYTPIVNKIEALVRHQTQAIQSKYGQKATYIILVGGFGRSTYLYNRLQSAFDSTVLQSRGNKP</sequence>
<dbReference type="AlphaFoldDB" id="A0A395N0K1"/>
<organism evidence="1 2">
    <name type="scientific">Fusarium flagelliforme</name>
    <dbReference type="NCBI Taxonomy" id="2675880"/>
    <lineage>
        <taxon>Eukaryota</taxon>
        <taxon>Fungi</taxon>
        <taxon>Dikarya</taxon>
        <taxon>Ascomycota</taxon>
        <taxon>Pezizomycotina</taxon>
        <taxon>Sordariomycetes</taxon>
        <taxon>Hypocreomycetidae</taxon>
        <taxon>Hypocreales</taxon>
        <taxon>Nectriaceae</taxon>
        <taxon>Fusarium</taxon>
        <taxon>Fusarium incarnatum-equiseti species complex</taxon>
    </lineage>
</organism>
<evidence type="ECO:0000313" key="2">
    <source>
        <dbReference type="Proteomes" id="UP000265631"/>
    </source>
</evidence>
<keyword evidence="2" id="KW-1185">Reference proteome</keyword>
<dbReference type="PANTHER" id="PTHR14187">
    <property type="entry name" value="ALPHA KINASE/ELONGATION FACTOR 2 KINASE"/>
    <property type="match status" value="1"/>
</dbReference>
<dbReference type="SUPFAM" id="SSF53067">
    <property type="entry name" value="Actin-like ATPase domain"/>
    <property type="match status" value="1"/>
</dbReference>
<dbReference type="EMBL" id="PXXK01000051">
    <property type="protein sequence ID" value="RFN53029.1"/>
    <property type="molecule type" value="Genomic_DNA"/>
</dbReference>
<dbReference type="CDD" id="cd10170">
    <property type="entry name" value="ASKHA_NBD_HSP70"/>
    <property type="match status" value="1"/>
</dbReference>
<protein>
    <submittedName>
        <fullName evidence="1">Uncharacterized protein</fullName>
    </submittedName>
</protein>
<evidence type="ECO:0000313" key="1">
    <source>
        <dbReference type="EMBL" id="RFN53029.1"/>
    </source>
</evidence>
<name>A0A395N0K1_9HYPO</name>
<comment type="caution">
    <text evidence="1">The sequence shown here is derived from an EMBL/GenBank/DDBJ whole genome shotgun (WGS) entry which is preliminary data.</text>
</comment>
<dbReference type="STRING" id="2594813.A0A395N0K1"/>